<gene>
    <name evidence="2" type="ORF">SISNIDRAFT_493461</name>
</gene>
<dbReference type="EMBL" id="KV419397">
    <property type="protein sequence ID" value="KZS97300.1"/>
    <property type="molecule type" value="Genomic_DNA"/>
</dbReference>
<evidence type="ECO:0000313" key="2">
    <source>
        <dbReference type="EMBL" id="KZS97300.1"/>
    </source>
</evidence>
<protein>
    <recommendedName>
        <fullName evidence="1">F-box domain-containing protein</fullName>
    </recommendedName>
</protein>
<proteinExistence type="predicted"/>
<keyword evidence="3" id="KW-1185">Reference proteome</keyword>
<sequence length="496" mass="54827">MRLNELNTDVLLEIVKHLSAEDIICLRKTCHDLWSLSQLRAIWHSIVQSLRQSNIPLAWSRSIPIAIAAQETLEKVALRTSLLQSIWTGPSPASSSITQFPSSLGAASRDLFLQFTEGGEWLIVAHDTRVECWHVASRQILGSFAASEPVRIEAMTAKIVHQGTEMIVVLRLVPRFGGAPHSMIWTLRAAMGDSTTPFDLAVVDDERFPMNLFWGVGDPEIRGDLIVTPLQLRNEASVIYLHDWSQNRKLILQPHSRGPYNELAFTSQKLVLFGRTESGSSSLFVEEYAIPPLADNKTFTVSSPILHVHPESSTTFETPESMKDWQIKISDIVSHTSDRLSLAFFIVPITDGSSPNIRYDYATPSLQVGREHAPSISLSDSSAFGLPLVNGPRTVTWVFYPGSSGKRALLGQKARYGPGAKTVDRYAACSFDLDESLPHTAQRGDINNGIRRVDVGLEFLLQGATSIAFEERLGLVAYSHKNKPEVCIAAFLPSTV</sequence>
<dbReference type="PROSITE" id="PS50181">
    <property type="entry name" value="FBOX"/>
    <property type="match status" value="1"/>
</dbReference>
<dbReference type="Proteomes" id="UP000076722">
    <property type="component" value="Unassembled WGS sequence"/>
</dbReference>
<evidence type="ECO:0000259" key="1">
    <source>
        <dbReference type="PROSITE" id="PS50181"/>
    </source>
</evidence>
<evidence type="ECO:0000313" key="3">
    <source>
        <dbReference type="Proteomes" id="UP000076722"/>
    </source>
</evidence>
<reference evidence="2 3" key="1">
    <citation type="journal article" date="2016" name="Mol. Biol. Evol.">
        <title>Comparative Genomics of Early-Diverging Mushroom-Forming Fungi Provides Insights into the Origins of Lignocellulose Decay Capabilities.</title>
        <authorList>
            <person name="Nagy L.G."/>
            <person name="Riley R."/>
            <person name="Tritt A."/>
            <person name="Adam C."/>
            <person name="Daum C."/>
            <person name="Floudas D."/>
            <person name="Sun H."/>
            <person name="Yadav J.S."/>
            <person name="Pangilinan J."/>
            <person name="Larsson K.H."/>
            <person name="Matsuura K."/>
            <person name="Barry K."/>
            <person name="Labutti K."/>
            <person name="Kuo R."/>
            <person name="Ohm R.A."/>
            <person name="Bhattacharya S.S."/>
            <person name="Shirouzu T."/>
            <person name="Yoshinaga Y."/>
            <person name="Martin F.M."/>
            <person name="Grigoriev I.V."/>
            <person name="Hibbett D.S."/>
        </authorList>
    </citation>
    <scope>NUCLEOTIDE SEQUENCE [LARGE SCALE GENOMIC DNA]</scope>
    <source>
        <strain evidence="2 3">HHB9708</strain>
    </source>
</reference>
<dbReference type="SUPFAM" id="SSF81383">
    <property type="entry name" value="F-box domain"/>
    <property type="match status" value="1"/>
</dbReference>
<dbReference type="OrthoDB" id="3193353at2759"/>
<organism evidence="2 3">
    <name type="scientific">Sistotremastrum niveocremeum HHB9708</name>
    <dbReference type="NCBI Taxonomy" id="1314777"/>
    <lineage>
        <taxon>Eukaryota</taxon>
        <taxon>Fungi</taxon>
        <taxon>Dikarya</taxon>
        <taxon>Basidiomycota</taxon>
        <taxon>Agaricomycotina</taxon>
        <taxon>Agaricomycetes</taxon>
        <taxon>Sistotremastrales</taxon>
        <taxon>Sistotremastraceae</taxon>
        <taxon>Sertulicium</taxon>
        <taxon>Sertulicium niveocremeum</taxon>
    </lineage>
</organism>
<dbReference type="AlphaFoldDB" id="A0A164YWD1"/>
<dbReference type="InterPro" id="IPR036047">
    <property type="entry name" value="F-box-like_dom_sf"/>
</dbReference>
<feature type="domain" description="F-box" evidence="1">
    <location>
        <begin position="1"/>
        <end position="46"/>
    </location>
</feature>
<accession>A0A164YWD1</accession>
<name>A0A164YWD1_9AGAM</name>
<dbReference type="Pfam" id="PF00646">
    <property type="entry name" value="F-box"/>
    <property type="match status" value="1"/>
</dbReference>
<dbReference type="InterPro" id="IPR001810">
    <property type="entry name" value="F-box_dom"/>
</dbReference>